<feature type="region of interest" description="Disordered" evidence="1">
    <location>
        <begin position="102"/>
        <end position="127"/>
    </location>
</feature>
<feature type="transmembrane region" description="Helical" evidence="2">
    <location>
        <begin position="29"/>
        <end position="50"/>
    </location>
</feature>
<keyword evidence="5" id="KW-1185">Reference proteome</keyword>
<gene>
    <name evidence="4" type="ORF">K933_08432</name>
</gene>
<keyword evidence="2" id="KW-0472">Membrane</keyword>
<evidence type="ECO:0000313" key="5">
    <source>
        <dbReference type="Proteomes" id="UP000017840"/>
    </source>
</evidence>
<dbReference type="Proteomes" id="UP000017840">
    <property type="component" value="Unassembled WGS sequence"/>
</dbReference>
<name>V4IZC3_9EURY</name>
<dbReference type="EMBL" id="ASGZ01000028">
    <property type="protein sequence ID" value="ESP88472.1"/>
    <property type="molecule type" value="Genomic_DNA"/>
</dbReference>
<evidence type="ECO:0000313" key="4">
    <source>
        <dbReference type="EMBL" id="ESP88472.1"/>
    </source>
</evidence>
<reference evidence="4 5" key="1">
    <citation type="journal article" date="2013" name="Genome Announc.">
        <title>Draft Genome Sequence of 'Candidatus Halobonum tyrrellensis' Strain G22, Isolated from the Hypersaline Waters of Lake Tyrrell, Australia.</title>
        <authorList>
            <person name="Ugalde J.A."/>
            <person name="Narasingarao P."/>
            <person name="Kuo S."/>
            <person name="Podell S."/>
            <person name="Allen E.E."/>
        </authorList>
    </citation>
    <scope>NUCLEOTIDE SEQUENCE [LARGE SCALE GENOMIC DNA]</scope>
    <source>
        <strain evidence="4 5">G22</strain>
    </source>
</reference>
<sequence length="181" mass="18967">MVGPSTPSTARSVHRLVEHYTPQGTVGRLLLGVVALGVSPVLILGAAAGMSGPLSLFPFLVGLLALVGGVVTAVVGVLTLWPVYLSLIGNVDSAADYMNGTGRSASANGSRVAAASAGSEPASDEADLDAEELLKRRYAAGDLSREEFERRLDTLLDRDGRRAAGGRGEGRREREREPERE</sequence>
<dbReference type="AlphaFoldDB" id="V4IZC3"/>
<evidence type="ECO:0000256" key="2">
    <source>
        <dbReference type="SAM" id="Phobius"/>
    </source>
</evidence>
<keyword evidence="2" id="KW-0812">Transmembrane</keyword>
<dbReference type="Pfam" id="PF09851">
    <property type="entry name" value="SHOCT"/>
    <property type="match status" value="1"/>
</dbReference>
<protein>
    <recommendedName>
        <fullName evidence="3">SHOCT domain-containing protein</fullName>
    </recommendedName>
</protein>
<accession>V4IZC3</accession>
<keyword evidence="2" id="KW-1133">Transmembrane helix</keyword>
<evidence type="ECO:0000256" key="1">
    <source>
        <dbReference type="SAM" id="MobiDB-lite"/>
    </source>
</evidence>
<feature type="transmembrane region" description="Helical" evidence="2">
    <location>
        <begin position="56"/>
        <end position="81"/>
    </location>
</feature>
<comment type="caution">
    <text evidence="4">The sequence shown here is derived from an EMBL/GenBank/DDBJ whole genome shotgun (WGS) entry which is preliminary data.</text>
</comment>
<dbReference type="InterPro" id="IPR018649">
    <property type="entry name" value="SHOCT"/>
</dbReference>
<evidence type="ECO:0000259" key="3">
    <source>
        <dbReference type="Pfam" id="PF09851"/>
    </source>
</evidence>
<organism evidence="4 5">
    <name type="scientific">Candidatus Halobonum tyrrellensis G22</name>
    <dbReference type="NCBI Taxonomy" id="1324957"/>
    <lineage>
        <taxon>Archaea</taxon>
        <taxon>Methanobacteriati</taxon>
        <taxon>Methanobacteriota</taxon>
        <taxon>Stenosarchaea group</taxon>
        <taxon>Halobacteria</taxon>
        <taxon>Halobacteriales</taxon>
        <taxon>Haloferacaceae</taxon>
        <taxon>Candidatus Halobonum</taxon>
    </lineage>
</organism>
<dbReference type="RefSeq" id="WP_023394271.1">
    <property type="nucleotide sequence ID" value="NZ_ASGZ01000028.1"/>
</dbReference>
<feature type="domain" description="SHOCT" evidence="3">
    <location>
        <begin position="129"/>
        <end position="156"/>
    </location>
</feature>
<feature type="region of interest" description="Disordered" evidence="1">
    <location>
        <begin position="159"/>
        <end position="181"/>
    </location>
</feature>
<proteinExistence type="predicted"/>
<dbReference type="eggNOG" id="arCOG03912">
    <property type="taxonomic scope" value="Archaea"/>
</dbReference>